<sequence>MLTPLKTLEQKLELLITAVKQTRNENLVLRQDNYTLHLQNQQLLERMSQAQERLDLLLHSLEQRVDAPPSEGNN</sequence>
<evidence type="ECO:0008006" key="4">
    <source>
        <dbReference type="Google" id="ProtNLM"/>
    </source>
</evidence>
<dbReference type="Proteomes" id="UP000252182">
    <property type="component" value="Chromosome"/>
</dbReference>
<accession>A0A345DE25</accession>
<reference evidence="3" key="1">
    <citation type="submission" date="2018-07" db="EMBL/GenBank/DDBJ databases">
        <authorList>
            <person name="Kim H."/>
        </authorList>
    </citation>
    <scope>NUCLEOTIDE SEQUENCE [LARGE SCALE GENOMIC DNA]</scope>
    <source>
        <strain evidence="3">F02</strain>
    </source>
</reference>
<proteinExistence type="predicted"/>
<feature type="coiled-coil region" evidence="1">
    <location>
        <begin position="5"/>
        <end position="64"/>
    </location>
</feature>
<dbReference type="AlphaFoldDB" id="A0A345DE25"/>
<dbReference type="RefSeq" id="WP_114563667.1">
    <property type="nucleotide sequence ID" value="NZ_CP031124.1"/>
</dbReference>
<dbReference type="EMBL" id="CP031124">
    <property type="protein sequence ID" value="AXF86613.1"/>
    <property type="molecule type" value="Genomic_DNA"/>
</dbReference>
<gene>
    <name evidence="2" type="ORF">DTO96_102368</name>
</gene>
<organism evidence="2 3">
    <name type="scientific">Ephemeroptericola cinctiostellae</name>
    <dbReference type="NCBI Taxonomy" id="2268024"/>
    <lineage>
        <taxon>Bacteria</taxon>
        <taxon>Pseudomonadati</taxon>
        <taxon>Pseudomonadota</taxon>
        <taxon>Betaproteobacteria</taxon>
        <taxon>Burkholderiales</taxon>
        <taxon>Burkholderiaceae</taxon>
        <taxon>Ephemeroptericola</taxon>
    </lineage>
</organism>
<name>A0A345DE25_9BURK</name>
<evidence type="ECO:0000313" key="2">
    <source>
        <dbReference type="EMBL" id="AXF86613.1"/>
    </source>
</evidence>
<dbReference type="OrthoDB" id="9181920at2"/>
<protein>
    <recommendedName>
        <fullName evidence="4">Cell division protein ZapB</fullName>
    </recommendedName>
</protein>
<dbReference type="KEGG" id="hyf:DTO96_102368"/>
<evidence type="ECO:0000313" key="3">
    <source>
        <dbReference type="Proteomes" id="UP000252182"/>
    </source>
</evidence>
<keyword evidence="3" id="KW-1185">Reference proteome</keyword>
<keyword evidence="1" id="KW-0175">Coiled coil</keyword>
<evidence type="ECO:0000256" key="1">
    <source>
        <dbReference type="SAM" id="Coils"/>
    </source>
</evidence>